<dbReference type="EMBL" id="SACL01000001">
    <property type="protein sequence ID" value="RVT98861.1"/>
    <property type="molecule type" value="Genomic_DNA"/>
</dbReference>
<dbReference type="Proteomes" id="UP000282957">
    <property type="component" value="Unassembled WGS sequence"/>
</dbReference>
<keyword evidence="6 7" id="KW-0472">Membrane</keyword>
<evidence type="ECO:0000313" key="10">
    <source>
        <dbReference type="Proteomes" id="UP000282957"/>
    </source>
</evidence>
<dbReference type="AlphaFoldDB" id="A0A437MMK0"/>
<feature type="transmembrane region" description="Helical" evidence="7">
    <location>
        <begin position="44"/>
        <end position="64"/>
    </location>
</feature>
<dbReference type="InterPro" id="IPR020846">
    <property type="entry name" value="MFS_dom"/>
</dbReference>
<sequence>MSAVTRQVVFINAAHTITHYALLVLATASLAMVYQQPDLFGADYGPVITIGTGMFVVYGMLALPMGWLQARLGRKALMTSFFLGAGLFMILAGLCTSPLLLGLCLGGMGAFLAIYHPIGTAIIAECGGDRVGRAMGINGAFGNIGVALAPLVTGVIAAQFGWRWAFITPGVLCMAIGVLYAREPAFDGTRLPGAKPFPVIPAPIVRRAVVVLLALGATSGLVFNAFTLLLPKLIEERVATSPDLLPMIAFLAFAATICGGITQFTVGSMIDRRTLKGVFMPLAMMLVPGLLLLSFLDGWLVLPVSAMVAAAIFGQVTVNETMMARYIAPPLRAKLYSIRFTIGFLGASLASPLIGTLHQWTGSLAMTLVVLGCLGMITLVCALAFPNREEELKPELWARLAAPAE</sequence>
<protein>
    <submittedName>
        <fullName evidence="9">MFS transporter</fullName>
    </submittedName>
</protein>
<feature type="transmembrane region" description="Helical" evidence="7">
    <location>
        <begin position="278"/>
        <end position="295"/>
    </location>
</feature>
<evidence type="ECO:0000256" key="2">
    <source>
        <dbReference type="ARBA" id="ARBA00022448"/>
    </source>
</evidence>
<feature type="transmembrane region" description="Helical" evidence="7">
    <location>
        <begin position="9"/>
        <end position="32"/>
    </location>
</feature>
<dbReference type="PANTHER" id="PTHR23517">
    <property type="entry name" value="RESISTANCE PROTEIN MDTM, PUTATIVE-RELATED-RELATED"/>
    <property type="match status" value="1"/>
</dbReference>
<dbReference type="Pfam" id="PF07690">
    <property type="entry name" value="MFS_1"/>
    <property type="match status" value="1"/>
</dbReference>
<gene>
    <name evidence="9" type="ORF">EOD42_01740</name>
</gene>
<feature type="transmembrane region" description="Helical" evidence="7">
    <location>
        <begin position="76"/>
        <end position="94"/>
    </location>
</feature>
<feature type="domain" description="Major facilitator superfamily (MFS) profile" evidence="8">
    <location>
        <begin position="7"/>
        <end position="390"/>
    </location>
</feature>
<keyword evidence="10" id="KW-1185">Reference proteome</keyword>
<name>A0A437MMK0_9PROT</name>
<dbReference type="InterPro" id="IPR050171">
    <property type="entry name" value="MFS_Transporters"/>
</dbReference>
<comment type="subcellular location">
    <subcellularLocation>
        <location evidence="1">Cell membrane</location>
        <topology evidence="1">Multi-pass membrane protein</topology>
    </subcellularLocation>
</comment>
<proteinExistence type="predicted"/>
<dbReference type="PANTHER" id="PTHR23517:SF2">
    <property type="entry name" value="MULTIDRUG RESISTANCE PROTEIN MDTH"/>
    <property type="match status" value="1"/>
</dbReference>
<dbReference type="OrthoDB" id="8524807at2"/>
<feature type="transmembrane region" description="Helical" evidence="7">
    <location>
        <begin position="301"/>
        <end position="318"/>
    </location>
</feature>
<evidence type="ECO:0000256" key="4">
    <source>
        <dbReference type="ARBA" id="ARBA00022692"/>
    </source>
</evidence>
<dbReference type="Gene3D" id="1.20.1250.20">
    <property type="entry name" value="MFS general substrate transporter like domains"/>
    <property type="match status" value="2"/>
</dbReference>
<feature type="transmembrane region" description="Helical" evidence="7">
    <location>
        <begin position="208"/>
        <end position="229"/>
    </location>
</feature>
<reference evidence="9 10" key="1">
    <citation type="submission" date="2019-01" db="EMBL/GenBank/DDBJ databases">
        <authorList>
            <person name="Chen W.-M."/>
        </authorList>
    </citation>
    <scope>NUCLEOTIDE SEQUENCE [LARGE SCALE GENOMIC DNA]</scope>
    <source>
        <strain evidence="9 10">CCP-6</strain>
    </source>
</reference>
<keyword evidence="5 7" id="KW-1133">Transmembrane helix</keyword>
<feature type="transmembrane region" description="Helical" evidence="7">
    <location>
        <begin position="100"/>
        <end position="124"/>
    </location>
</feature>
<keyword evidence="4 7" id="KW-0812">Transmembrane</keyword>
<evidence type="ECO:0000256" key="1">
    <source>
        <dbReference type="ARBA" id="ARBA00004651"/>
    </source>
</evidence>
<dbReference type="RefSeq" id="WP_127785331.1">
    <property type="nucleotide sequence ID" value="NZ_SACL01000001.1"/>
</dbReference>
<feature type="transmembrane region" description="Helical" evidence="7">
    <location>
        <begin position="338"/>
        <end position="358"/>
    </location>
</feature>
<dbReference type="GO" id="GO:0022857">
    <property type="term" value="F:transmembrane transporter activity"/>
    <property type="evidence" value="ECO:0007669"/>
    <property type="project" value="InterPro"/>
</dbReference>
<dbReference type="SUPFAM" id="SSF103473">
    <property type="entry name" value="MFS general substrate transporter"/>
    <property type="match status" value="1"/>
</dbReference>
<evidence type="ECO:0000256" key="3">
    <source>
        <dbReference type="ARBA" id="ARBA00022475"/>
    </source>
</evidence>
<dbReference type="GO" id="GO:0005886">
    <property type="term" value="C:plasma membrane"/>
    <property type="evidence" value="ECO:0007669"/>
    <property type="project" value="UniProtKB-SubCell"/>
</dbReference>
<evidence type="ECO:0000256" key="6">
    <source>
        <dbReference type="ARBA" id="ARBA00023136"/>
    </source>
</evidence>
<dbReference type="PROSITE" id="PS50850">
    <property type="entry name" value="MFS"/>
    <property type="match status" value="1"/>
</dbReference>
<keyword evidence="3" id="KW-1003">Cell membrane</keyword>
<evidence type="ECO:0000313" key="9">
    <source>
        <dbReference type="EMBL" id="RVT98861.1"/>
    </source>
</evidence>
<evidence type="ECO:0000259" key="8">
    <source>
        <dbReference type="PROSITE" id="PS50850"/>
    </source>
</evidence>
<feature type="transmembrane region" description="Helical" evidence="7">
    <location>
        <begin position="244"/>
        <end position="266"/>
    </location>
</feature>
<evidence type="ECO:0000256" key="7">
    <source>
        <dbReference type="SAM" id="Phobius"/>
    </source>
</evidence>
<feature type="transmembrane region" description="Helical" evidence="7">
    <location>
        <begin position="136"/>
        <end position="158"/>
    </location>
</feature>
<feature type="transmembrane region" description="Helical" evidence="7">
    <location>
        <begin position="364"/>
        <end position="385"/>
    </location>
</feature>
<keyword evidence="2" id="KW-0813">Transport</keyword>
<dbReference type="InterPro" id="IPR011701">
    <property type="entry name" value="MFS"/>
</dbReference>
<organism evidence="9 10">
    <name type="scientific">Rhodovarius crocodyli</name>
    <dbReference type="NCBI Taxonomy" id="1979269"/>
    <lineage>
        <taxon>Bacteria</taxon>
        <taxon>Pseudomonadati</taxon>
        <taxon>Pseudomonadota</taxon>
        <taxon>Alphaproteobacteria</taxon>
        <taxon>Acetobacterales</taxon>
        <taxon>Roseomonadaceae</taxon>
        <taxon>Rhodovarius</taxon>
    </lineage>
</organism>
<comment type="caution">
    <text evidence="9">The sequence shown here is derived from an EMBL/GenBank/DDBJ whole genome shotgun (WGS) entry which is preliminary data.</text>
</comment>
<feature type="transmembrane region" description="Helical" evidence="7">
    <location>
        <begin position="164"/>
        <end position="181"/>
    </location>
</feature>
<accession>A0A437MMK0</accession>
<evidence type="ECO:0000256" key="5">
    <source>
        <dbReference type="ARBA" id="ARBA00022989"/>
    </source>
</evidence>
<dbReference type="InterPro" id="IPR036259">
    <property type="entry name" value="MFS_trans_sf"/>
</dbReference>